<sequence length="74" mass="8606">MKCKQNEGRRNHGDTKRVSVAPLFNVPLKHGSELFVGGFYIRVKWLAMDPSIFKEKSESNSGDDFVCWWRIYTP</sequence>
<gene>
    <name evidence="1" type="ORF">SVIM_LOCUS157387</name>
</gene>
<dbReference type="EMBL" id="CAADRP010000935">
    <property type="protein sequence ID" value="VFU33767.1"/>
    <property type="molecule type" value="Genomic_DNA"/>
</dbReference>
<evidence type="ECO:0000313" key="1">
    <source>
        <dbReference type="EMBL" id="VFU33767.1"/>
    </source>
</evidence>
<reference evidence="1" key="1">
    <citation type="submission" date="2019-03" db="EMBL/GenBank/DDBJ databases">
        <authorList>
            <person name="Mank J."/>
            <person name="Almeida P."/>
        </authorList>
    </citation>
    <scope>NUCLEOTIDE SEQUENCE</scope>
    <source>
        <strain evidence="1">78183</strain>
    </source>
</reference>
<organism evidence="1">
    <name type="scientific">Salix viminalis</name>
    <name type="common">Common osier</name>
    <name type="synonym">Basket willow</name>
    <dbReference type="NCBI Taxonomy" id="40686"/>
    <lineage>
        <taxon>Eukaryota</taxon>
        <taxon>Viridiplantae</taxon>
        <taxon>Streptophyta</taxon>
        <taxon>Embryophyta</taxon>
        <taxon>Tracheophyta</taxon>
        <taxon>Spermatophyta</taxon>
        <taxon>Magnoliopsida</taxon>
        <taxon>eudicotyledons</taxon>
        <taxon>Gunneridae</taxon>
        <taxon>Pentapetalae</taxon>
        <taxon>rosids</taxon>
        <taxon>fabids</taxon>
        <taxon>Malpighiales</taxon>
        <taxon>Salicaceae</taxon>
        <taxon>Saliceae</taxon>
        <taxon>Salix</taxon>
    </lineage>
</organism>
<accession>A0A6N2KYP1</accession>
<name>A0A6N2KYP1_SALVM</name>
<protein>
    <submittedName>
        <fullName evidence="1">Uncharacterized protein</fullName>
    </submittedName>
</protein>
<proteinExistence type="predicted"/>
<dbReference type="AlphaFoldDB" id="A0A6N2KYP1"/>